<feature type="binding site" description="in other chain" evidence="8">
    <location>
        <position position="223"/>
    </location>
    <ligand>
        <name>IMP</name>
        <dbReference type="ChEBI" id="CHEBI:58053"/>
        <note>ligand shared between dimeric partners</note>
    </ligand>
</feature>
<gene>
    <name evidence="8" type="primary">purA</name>
    <name evidence="11" type="ORF">A3207_08665</name>
</gene>
<dbReference type="GO" id="GO:0044208">
    <property type="term" value="P:'de novo' AMP biosynthetic process"/>
    <property type="evidence" value="ECO:0007669"/>
    <property type="project" value="UniProtKB-UniRule"/>
</dbReference>
<evidence type="ECO:0000256" key="2">
    <source>
        <dbReference type="ARBA" id="ARBA00022598"/>
    </source>
</evidence>
<evidence type="ECO:0000256" key="6">
    <source>
        <dbReference type="ARBA" id="ARBA00022842"/>
    </source>
</evidence>
<keyword evidence="7 8" id="KW-0342">GTP-binding</keyword>
<comment type="pathway">
    <text evidence="8 10">Purine metabolism; AMP biosynthesis via de novo pathway; AMP from IMP: step 1/2.</text>
</comment>
<evidence type="ECO:0000256" key="3">
    <source>
        <dbReference type="ARBA" id="ARBA00022723"/>
    </source>
</evidence>
<comment type="function">
    <text evidence="8">Plays an important role in the de novo pathway of purine nucleotide biosynthesis. Catalyzes the first committed step in the biosynthesis of AMP from IMP.</text>
</comment>
<feature type="binding site" evidence="8">
    <location>
        <begin position="12"/>
        <end position="18"/>
    </location>
    <ligand>
        <name>GTP</name>
        <dbReference type="ChEBI" id="CHEBI:37565"/>
    </ligand>
</feature>
<feature type="binding site" description="in other chain" evidence="8">
    <location>
        <begin position="13"/>
        <end position="16"/>
    </location>
    <ligand>
        <name>IMP</name>
        <dbReference type="ChEBI" id="CHEBI:58053"/>
        <note>ligand shared between dimeric partners</note>
    </ligand>
</feature>
<dbReference type="UniPathway" id="UPA00075">
    <property type="reaction ID" value="UER00335"/>
</dbReference>
<protein>
    <recommendedName>
        <fullName evidence="8 10">Adenylosuccinate synthetase</fullName>
        <shortName evidence="8">AMPSase</shortName>
        <shortName evidence="8">AdSS</shortName>
        <ecNumber evidence="8 10">6.3.4.4</ecNumber>
    </recommendedName>
    <alternativeName>
        <fullName evidence="8">IMP--aspartate ligase</fullName>
    </alternativeName>
</protein>
<dbReference type="InterPro" id="IPR027417">
    <property type="entry name" value="P-loop_NTPase"/>
</dbReference>
<dbReference type="GO" id="GO:0005525">
    <property type="term" value="F:GTP binding"/>
    <property type="evidence" value="ECO:0007669"/>
    <property type="project" value="UniProtKB-UniRule"/>
</dbReference>
<comment type="caution">
    <text evidence="11">The sequence shown here is derived from an EMBL/GenBank/DDBJ whole genome shotgun (WGS) entry which is preliminary data.</text>
</comment>
<feature type="binding site" evidence="8">
    <location>
        <begin position="417"/>
        <end position="419"/>
    </location>
    <ligand>
        <name>GTP</name>
        <dbReference type="ChEBI" id="CHEBI:37565"/>
    </ligand>
</feature>
<feature type="active site" description="Proton donor" evidence="8">
    <location>
        <position position="41"/>
    </location>
</feature>
<organism evidence="11 12">
    <name type="scientific">Candidatus Methanomassiliicoccus intestinalis</name>
    <dbReference type="NCBI Taxonomy" id="1406512"/>
    <lineage>
        <taxon>Archaea</taxon>
        <taxon>Methanobacteriati</taxon>
        <taxon>Thermoplasmatota</taxon>
        <taxon>Thermoplasmata</taxon>
        <taxon>Methanomassiliicoccales</taxon>
        <taxon>Methanomassiliicoccaceae</taxon>
        <taxon>Methanomassiliicoccus</taxon>
    </lineage>
</organism>
<dbReference type="GO" id="GO:0000287">
    <property type="term" value="F:magnesium ion binding"/>
    <property type="evidence" value="ECO:0007669"/>
    <property type="project" value="UniProtKB-UniRule"/>
</dbReference>
<evidence type="ECO:0000313" key="12">
    <source>
        <dbReference type="Proteomes" id="UP000752814"/>
    </source>
</evidence>
<keyword evidence="8" id="KW-0963">Cytoplasm</keyword>
<feature type="binding site" evidence="8">
    <location>
        <position position="304"/>
    </location>
    <ligand>
        <name>GTP</name>
        <dbReference type="ChEBI" id="CHEBI:37565"/>
    </ligand>
</feature>
<dbReference type="GO" id="GO:0046040">
    <property type="term" value="P:IMP metabolic process"/>
    <property type="evidence" value="ECO:0007669"/>
    <property type="project" value="TreeGrafter"/>
</dbReference>
<feature type="binding site" evidence="8">
    <location>
        <position position="13"/>
    </location>
    <ligand>
        <name>Mg(2+)</name>
        <dbReference type="ChEBI" id="CHEBI:18420"/>
    </ligand>
</feature>
<keyword evidence="4 8" id="KW-0547">Nucleotide-binding</keyword>
<dbReference type="Gene3D" id="3.90.170.10">
    <property type="entry name" value="Adenylosuccinate Synthetase, subunit A, domain 3"/>
    <property type="match status" value="1"/>
</dbReference>
<dbReference type="PANTHER" id="PTHR11846">
    <property type="entry name" value="ADENYLOSUCCINATE SYNTHETASE"/>
    <property type="match status" value="1"/>
</dbReference>
<feature type="active site" description="Proton acceptor" evidence="8">
    <location>
        <position position="13"/>
    </location>
</feature>
<dbReference type="FunFam" id="3.90.170.10:FF:000001">
    <property type="entry name" value="Adenylosuccinate synthetase"/>
    <property type="match status" value="1"/>
</dbReference>
<evidence type="ECO:0000256" key="5">
    <source>
        <dbReference type="ARBA" id="ARBA00022755"/>
    </source>
</evidence>
<keyword evidence="3 8" id="KW-0479">Metal-binding</keyword>
<feature type="binding site" description="in other chain" evidence="8">
    <location>
        <position position="238"/>
    </location>
    <ligand>
        <name>IMP</name>
        <dbReference type="ChEBI" id="CHEBI:58053"/>
        <note>ligand shared between dimeric partners</note>
    </ligand>
</feature>
<dbReference type="InterPro" id="IPR018220">
    <property type="entry name" value="Adenylosuccin_syn_GTP-bd"/>
</dbReference>
<dbReference type="PROSITE" id="PS00513">
    <property type="entry name" value="ADENYLOSUCCIN_SYN_2"/>
    <property type="match status" value="1"/>
</dbReference>
<feature type="binding site" evidence="8">
    <location>
        <begin position="40"/>
        <end position="42"/>
    </location>
    <ligand>
        <name>GTP</name>
        <dbReference type="ChEBI" id="CHEBI:37565"/>
    </ligand>
</feature>
<dbReference type="RefSeq" id="WP_020449084.1">
    <property type="nucleotide sequence ID" value="NZ_CAYAYA010000009.1"/>
</dbReference>
<feature type="binding site" evidence="8">
    <location>
        <begin position="330"/>
        <end position="332"/>
    </location>
    <ligand>
        <name>GTP</name>
        <dbReference type="ChEBI" id="CHEBI:37565"/>
    </ligand>
</feature>
<keyword evidence="5 8" id="KW-0658">Purine biosynthesis</keyword>
<dbReference type="Proteomes" id="UP000752814">
    <property type="component" value="Unassembled WGS sequence"/>
</dbReference>
<sequence length="433" mass="47421">MPTLAVIGSQWGDEGKGKITDYLAEGANIVVRYQGGANAGHTIKIDDEVFALHLLPSGILRKDVTAVIGNGMVLDLDRLEEEFESLKEKGITGYDLRISDRVNIVLPYHRTLDGAEERSRGAKGVGTTGRGIGPCYADKISREGIRMGDLLDEEFLRSRIDMILPIKEKFAATLGEDLDIKKEALISKLLAYGKKYEDSICDVSVLINDAIKEGKKVMFEGAQGTMLDVDYGTYPFVTSSNCTSAGICTGVGVPPSAVQEVVGVVKAYTTRVGSGPFVTELHDETGEMLLKNGGEFGTTTGRARRCGWLDLVVVRHAVRLNGLTSIALTKLDVLNGIKEIKVCTAYEIDGEEVKNFPGNPRKLENAKPIYDTLEGWEGWTEETSKVCKRGYDALPEKMKEYISYIEKDTGVPVGIISVGKGRNETIDRRENKW</sequence>
<dbReference type="AlphaFoldDB" id="A0A8J8PBP2"/>
<comment type="similarity">
    <text evidence="8 10">Belongs to the adenylosuccinate synthetase family.</text>
</comment>
<dbReference type="InterPro" id="IPR033128">
    <property type="entry name" value="Adenylosuccin_syn_Lys_AS"/>
</dbReference>
<dbReference type="OMA" id="FHHAKPI"/>
<comment type="subcellular location">
    <subcellularLocation>
        <location evidence="8">Cytoplasm</location>
    </subcellularLocation>
</comment>
<feature type="binding site" description="in other chain" evidence="8">
    <location>
        <position position="128"/>
    </location>
    <ligand>
        <name>IMP</name>
        <dbReference type="ChEBI" id="CHEBI:58053"/>
        <note>ligand shared between dimeric partners</note>
    </ligand>
</feature>
<keyword evidence="2 8" id="KW-0436">Ligase</keyword>
<evidence type="ECO:0000256" key="9">
    <source>
        <dbReference type="PROSITE-ProRule" id="PRU10134"/>
    </source>
</evidence>
<dbReference type="EC" id="6.3.4.4" evidence="8 10"/>
<evidence type="ECO:0000256" key="1">
    <source>
        <dbReference type="ARBA" id="ARBA00011738"/>
    </source>
</evidence>
<dbReference type="SUPFAM" id="SSF52540">
    <property type="entry name" value="P-loop containing nucleoside triphosphate hydrolases"/>
    <property type="match status" value="1"/>
</dbReference>
<dbReference type="NCBIfam" id="NF002223">
    <property type="entry name" value="PRK01117.1"/>
    <property type="match status" value="1"/>
</dbReference>
<feature type="binding site" description="in other chain" evidence="8">
    <location>
        <begin position="38"/>
        <end position="41"/>
    </location>
    <ligand>
        <name>IMP</name>
        <dbReference type="ChEBI" id="CHEBI:58053"/>
        <note>ligand shared between dimeric partners</note>
    </ligand>
</feature>
<feature type="binding site" evidence="8">
    <location>
        <position position="142"/>
    </location>
    <ligand>
        <name>IMP</name>
        <dbReference type="ChEBI" id="CHEBI:58053"/>
        <note>ligand shared between dimeric partners</note>
    </ligand>
</feature>
<dbReference type="GeneID" id="41323615"/>
<accession>A0A8J8PBP2</accession>
<reference evidence="11" key="1">
    <citation type="submission" date="2016-03" db="EMBL/GenBank/DDBJ databases">
        <authorList>
            <person name="Borrel G."/>
            <person name="Mccann A."/>
            <person name="O'Toole P.W."/>
        </authorList>
    </citation>
    <scope>NUCLEOTIDE SEQUENCE</scope>
    <source>
        <strain evidence="11">183</strain>
    </source>
</reference>
<comment type="catalytic activity">
    <reaction evidence="8 10">
        <text>IMP + L-aspartate + GTP = N(6)-(1,2-dicarboxyethyl)-AMP + GDP + phosphate + 2 H(+)</text>
        <dbReference type="Rhea" id="RHEA:15753"/>
        <dbReference type="ChEBI" id="CHEBI:15378"/>
        <dbReference type="ChEBI" id="CHEBI:29991"/>
        <dbReference type="ChEBI" id="CHEBI:37565"/>
        <dbReference type="ChEBI" id="CHEBI:43474"/>
        <dbReference type="ChEBI" id="CHEBI:57567"/>
        <dbReference type="ChEBI" id="CHEBI:58053"/>
        <dbReference type="ChEBI" id="CHEBI:58189"/>
        <dbReference type="EC" id="6.3.4.4"/>
    </reaction>
</comment>
<dbReference type="FunFam" id="1.10.300.10:FF:000001">
    <property type="entry name" value="Adenylosuccinate synthetase"/>
    <property type="match status" value="1"/>
</dbReference>
<feature type="active site" evidence="9">
    <location>
        <position position="139"/>
    </location>
</feature>
<evidence type="ECO:0000313" key="11">
    <source>
        <dbReference type="EMBL" id="TQS83644.1"/>
    </source>
</evidence>
<feature type="binding site" evidence="8">
    <location>
        <position position="40"/>
    </location>
    <ligand>
        <name>Mg(2+)</name>
        <dbReference type="ChEBI" id="CHEBI:18420"/>
    </ligand>
</feature>
<dbReference type="PANTHER" id="PTHR11846:SF0">
    <property type="entry name" value="ADENYLOSUCCINATE SYNTHETASE"/>
    <property type="match status" value="1"/>
</dbReference>
<comment type="cofactor">
    <cofactor evidence="8">
        <name>Mg(2+)</name>
        <dbReference type="ChEBI" id="CHEBI:18420"/>
    </cofactor>
    <text evidence="8">Binds 1 Mg(2+) ion per subunit.</text>
</comment>
<proteinExistence type="inferred from homology"/>
<evidence type="ECO:0000256" key="8">
    <source>
        <dbReference type="HAMAP-Rule" id="MF_00011"/>
    </source>
</evidence>
<keyword evidence="6 8" id="KW-0460">Magnesium</keyword>
<feature type="binding site" description="in other chain" evidence="8">
    <location>
        <position position="302"/>
    </location>
    <ligand>
        <name>IMP</name>
        <dbReference type="ChEBI" id="CHEBI:58053"/>
        <note>ligand shared between dimeric partners</note>
    </ligand>
</feature>
<dbReference type="InterPro" id="IPR001114">
    <property type="entry name" value="Adenylosuccinate_synthetase"/>
</dbReference>
<dbReference type="Gene3D" id="1.10.300.10">
    <property type="entry name" value="Adenylosuccinate Synthetase, subunit A, domain 2"/>
    <property type="match status" value="1"/>
</dbReference>
<dbReference type="Pfam" id="PF00709">
    <property type="entry name" value="Adenylsucc_synt"/>
    <property type="match status" value="1"/>
</dbReference>
<dbReference type="PROSITE" id="PS01266">
    <property type="entry name" value="ADENYLOSUCCIN_SYN_1"/>
    <property type="match status" value="1"/>
</dbReference>
<dbReference type="InterPro" id="IPR042111">
    <property type="entry name" value="Adenylosuccinate_synth_dom3"/>
</dbReference>
<comment type="subunit">
    <text evidence="1 8">Homodimer.</text>
</comment>
<dbReference type="GO" id="GO:0004019">
    <property type="term" value="F:adenylosuccinate synthase activity"/>
    <property type="evidence" value="ECO:0007669"/>
    <property type="project" value="UniProtKB-UniRule"/>
</dbReference>
<dbReference type="HAMAP" id="MF_00011">
    <property type="entry name" value="Adenylosucc_synth"/>
    <property type="match status" value="1"/>
</dbReference>
<dbReference type="NCBIfam" id="TIGR00184">
    <property type="entry name" value="purA"/>
    <property type="match status" value="1"/>
</dbReference>
<dbReference type="GO" id="GO:0005737">
    <property type="term" value="C:cytoplasm"/>
    <property type="evidence" value="ECO:0007669"/>
    <property type="project" value="UniProtKB-SubCell"/>
</dbReference>
<dbReference type="SMART" id="SM00788">
    <property type="entry name" value="Adenylsucc_synt"/>
    <property type="match status" value="1"/>
</dbReference>
<dbReference type="Gene3D" id="3.40.440.10">
    <property type="entry name" value="Adenylosuccinate Synthetase, subunit A, domain 1"/>
    <property type="match status" value="1"/>
</dbReference>
<evidence type="ECO:0000256" key="10">
    <source>
        <dbReference type="RuleBase" id="RU000520"/>
    </source>
</evidence>
<name>A0A8J8PBP2_9ARCH</name>
<dbReference type="EMBL" id="LVVT01000008">
    <property type="protein sequence ID" value="TQS83644.1"/>
    <property type="molecule type" value="Genomic_DNA"/>
</dbReference>
<evidence type="ECO:0000256" key="4">
    <source>
        <dbReference type="ARBA" id="ARBA00022741"/>
    </source>
</evidence>
<feature type="binding site" evidence="8">
    <location>
        <begin position="298"/>
        <end position="304"/>
    </location>
    <ligand>
        <name>substrate</name>
    </ligand>
</feature>
<dbReference type="CDD" id="cd03108">
    <property type="entry name" value="AdSS"/>
    <property type="match status" value="1"/>
</dbReference>
<dbReference type="InterPro" id="IPR042109">
    <property type="entry name" value="Adenylosuccinate_synth_dom1"/>
</dbReference>
<evidence type="ECO:0000256" key="7">
    <source>
        <dbReference type="ARBA" id="ARBA00023134"/>
    </source>
</evidence>
<dbReference type="InterPro" id="IPR042110">
    <property type="entry name" value="Adenylosuccinate_synth_dom2"/>
</dbReference>